<evidence type="ECO:0000256" key="3">
    <source>
        <dbReference type="ARBA" id="ARBA00023212"/>
    </source>
</evidence>
<reference evidence="7" key="1">
    <citation type="submission" date="2014-01" db="EMBL/GenBank/DDBJ databases">
        <title>The Genome Sequence of Anopheles melas CM1001059_A (V2).</title>
        <authorList>
            <consortium name="The Broad Institute Genomics Platform"/>
            <person name="Neafsey D.E."/>
            <person name="Besansky N."/>
            <person name="Howell P."/>
            <person name="Walton C."/>
            <person name="Young S.K."/>
            <person name="Zeng Q."/>
            <person name="Gargeya S."/>
            <person name="Fitzgerald M."/>
            <person name="Haas B."/>
            <person name="Abouelleil A."/>
            <person name="Allen A.W."/>
            <person name="Alvarado L."/>
            <person name="Arachchi H.M."/>
            <person name="Berlin A.M."/>
            <person name="Chapman S.B."/>
            <person name="Gainer-Dewar J."/>
            <person name="Goldberg J."/>
            <person name="Griggs A."/>
            <person name="Gujja S."/>
            <person name="Hansen M."/>
            <person name="Howarth C."/>
            <person name="Imamovic A."/>
            <person name="Ireland A."/>
            <person name="Larimer J."/>
            <person name="McCowan C."/>
            <person name="Murphy C."/>
            <person name="Pearson M."/>
            <person name="Poon T.W."/>
            <person name="Priest M."/>
            <person name="Roberts A."/>
            <person name="Saif S."/>
            <person name="Shea T."/>
            <person name="Sisk P."/>
            <person name="Sykes S."/>
            <person name="Wortman J."/>
            <person name="Nusbaum C."/>
            <person name="Birren B."/>
        </authorList>
    </citation>
    <scope>NUCLEOTIDE SEQUENCE [LARGE SCALE GENOMIC DNA]</scope>
    <source>
        <strain evidence="7">CM1001059</strain>
    </source>
</reference>
<dbReference type="STRING" id="34690.A0A182THT5"/>
<feature type="compositionally biased region" description="Low complexity" evidence="4">
    <location>
        <begin position="139"/>
        <end position="160"/>
    </location>
</feature>
<evidence type="ECO:0000313" key="6">
    <source>
        <dbReference type="EnsemblMetazoa" id="AMEC002558-PA"/>
    </source>
</evidence>
<keyword evidence="3" id="KW-0206">Cytoskeleton</keyword>
<protein>
    <recommendedName>
        <fullName evidence="5">GAR domain-containing protein</fullName>
    </recommendedName>
</protein>
<keyword evidence="7" id="KW-1185">Reference proteome</keyword>
<sequence length="244" mass="26169">MVRVGGGWVALDEFLVKNDPCRADEHLAELMPIFEQLRAQGNLPCTYPLHVTSSGTAFIRGGSRSTPLSPHAPHCHPSTHWVRERSAKSISMSRPSRSSLSASTPDSLSDNESGIGTPGRFQTPSRKSSVPASRSQMTPGGSRTNSRPSSRPASRAGSKPPSRHGSTLSLDSTDDATPSRIPTRRLTQTSTPRPSRLKTSGASTPSGMQTPRRTSVEPGTAPPRPESRNSRGTTPSEKRAPFRL</sequence>
<dbReference type="InterPro" id="IPR036534">
    <property type="entry name" value="GAR_dom_sf"/>
</dbReference>
<dbReference type="Proteomes" id="UP000075902">
    <property type="component" value="Unassembled WGS sequence"/>
</dbReference>
<reference evidence="6" key="2">
    <citation type="submission" date="2020-05" db="UniProtKB">
        <authorList>
            <consortium name="EnsemblMetazoa"/>
        </authorList>
    </citation>
    <scope>IDENTIFICATION</scope>
    <source>
        <strain evidence="6">CM1001059</strain>
    </source>
</reference>
<dbReference type="VEuPathDB" id="VectorBase:AMEC002558"/>
<accession>A0A182THT5</accession>
<comment type="subcellular location">
    <subcellularLocation>
        <location evidence="1">Cytoplasm</location>
        <location evidence="1">Cytoskeleton</location>
    </subcellularLocation>
</comment>
<evidence type="ECO:0000256" key="2">
    <source>
        <dbReference type="ARBA" id="ARBA00022490"/>
    </source>
</evidence>
<feature type="region of interest" description="Disordered" evidence="4">
    <location>
        <begin position="61"/>
        <end position="244"/>
    </location>
</feature>
<dbReference type="GO" id="GO:0005856">
    <property type="term" value="C:cytoskeleton"/>
    <property type="evidence" value="ECO:0007669"/>
    <property type="project" value="UniProtKB-SubCell"/>
</dbReference>
<dbReference type="SUPFAM" id="SSF143575">
    <property type="entry name" value="GAS2 domain-like"/>
    <property type="match status" value="1"/>
</dbReference>
<evidence type="ECO:0000259" key="5">
    <source>
        <dbReference type="PROSITE" id="PS51460"/>
    </source>
</evidence>
<dbReference type="GO" id="GO:0008017">
    <property type="term" value="F:microtubule binding"/>
    <property type="evidence" value="ECO:0007669"/>
    <property type="project" value="InterPro"/>
</dbReference>
<dbReference type="EnsemblMetazoa" id="AMEC002558-RA">
    <property type="protein sequence ID" value="AMEC002558-PA"/>
    <property type="gene ID" value="AMEC002558"/>
</dbReference>
<feature type="compositionally biased region" description="Low complexity" evidence="4">
    <location>
        <begin position="88"/>
        <end position="110"/>
    </location>
</feature>
<keyword evidence="2" id="KW-0963">Cytoplasm</keyword>
<dbReference type="Pfam" id="PF02187">
    <property type="entry name" value="GAS2"/>
    <property type="match status" value="1"/>
</dbReference>
<evidence type="ECO:0000256" key="1">
    <source>
        <dbReference type="ARBA" id="ARBA00004245"/>
    </source>
</evidence>
<dbReference type="InterPro" id="IPR003108">
    <property type="entry name" value="GAR_dom"/>
</dbReference>
<dbReference type="AlphaFoldDB" id="A0A182THT5"/>
<dbReference type="Gene3D" id="3.30.920.20">
    <property type="entry name" value="Gas2-like domain"/>
    <property type="match status" value="1"/>
</dbReference>
<organism evidence="6 7">
    <name type="scientific">Anopheles melas</name>
    <dbReference type="NCBI Taxonomy" id="34690"/>
    <lineage>
        <taxon>Eukaryota</taxon>
        <taxon>Metazoa</taxon>
        <taxon>Ecdysozoa</taxon>
        <taxon>Arthropoda</taxon>
        <taxon>Hexapoda</taxon>
        <taxon>Insecta</taxon>
        <taxon>Pterygota</taxon>
        <taxon>Neoptera</taxon>
        <taxon>Endopterygota</taxon>
        <taxon>Diptera</taxon>
        <taxon>Nematocera</taxon>
        <taxon>Culicoidea</taxon>
        <taxon>Culicidae</taxon>
        <taxon>Anophelinae</taxon>
        <taxon>Anopheles</taxon>
    </lineage>
</organism>
<feature type="compositionally biased region" description="Polar residues" evidence="4">
    <location>
        <begin position="185"/>
        <end position="213"/>
    </location>
</feature>
<dbReference type="PROSITE" id="PS51460">
    <property type="entry name" value="GAR"/>
    <property type="match status" value="1"/>
</dbReference>
<feature type="domain" description="GAR" evidence="5">
    <location>
        <begin position="1"/>
        <end position="22"/>
    </location>
</feature>
<feature type="compositionally biased region" description="Polar residues" evidence="4">
    <location>
        <begin position="120"/>
        <end position="138"/>
    </location>
</feature>
<proteinExistence type="predicted"/>
<name>A0A182THT5_9DIPT</name>
<evidence type="ECO:0000313" key="7">
    <source>
        <dbReference type="Proteomes" id="UP000075902"/>
    </source>
</evidence>
<evidence type="ECO:0000256" key="4">
    <source>
        <dbReference type="SAM" id="MobiDB-lite"/>
    </source>
</evidence>